<dbReference type="EMBL" id="KV417769">
    <property type="protein sequence ID" value="KZP06896.1"/>
    <property type="molecule type" value="Genomic_DNA"/>
</dbReference>
<proteinExistence type="predicted"/>
<dbReference type="AlphaFoldDB" id="A0A167X765"/>
<accession>A0A167X765</accession>
<sequence>MQKLLEYIKSTNMIGPRARHGWLESSPEPKTLEVDAQPQEKERVNVQHCVAGTGLDAQAGMRLHKRGLGAHSGKQHVSFLWAWIRAHELGVGATACKRTAPWAGCSWCLLAVGQCTSVQAAECAGSKTAGAGWDWRARGGWVGGQALVRQLPDIQKLTKRWPYGHHTTSWGLRGIGDSIMAWDVGVKG</sequence>
<dbReference type="Proteomes" id="UP000076532">
    <property type="component" value="Unassembled WGS sequence"/>
</dbReference>
<reference evidence="1 2" key="1">
    <citation type="journal article" date="2016" name="Mol. Biol. Evol.">
        <title>Comparative Genomics of Early-Diverging Mushroom-Forming Fungi Provides Insights into the Origins of Lignocellulose Decay Capabilities.</title>
        <authorList>
            <person name="Nagy L.G."/>
            <person name="Riley R."/>
            <person name="Tritt A."/>
            <person name="Adam C."/>
            <person name="Daum C."/>
            <person name="Floudas D."/>
            <person name="Sun H."/>
            <person name="Yadav J.S."/>
            <person name="Pangilinan J."/>
            <person name="Larsson K.H."/>
            <person name="Matsuura K."/>
            <person name="Barry K."/>
            <person name="Labutti K."/>
            <person name="Kuo R."/>
            <person name="Ohm R.A."/>
            <person name="Bhattacharya S.S."/>
            <person name="Shirouzu T."/>
            <person name="Yoshinaga Y."/>
            <person name="Martin F.M."/>
            <person name="Grigoriev I.V."/>
            <person name="Hibbett D.S."/>
        </authorList>
    </citation>
    <scope>NUCLEOTIDE SEQUENCE [LARGE SCALE GENOMIC DNA]</scope>
    <source>
        <strain evidence="1 2">CBS 109695</strain>
    </source>
</reference>
<evidence type="ECO:0000313" key="2">
    <source>
        <dbReference type="Proteomes" id="UP000076532"/>
    </source>
</evidence>
<protein>
    <submittedName>
        <fullName evidence="1">Uncharacterized protein</fullName>
    </submittedName>
</protein>
<keyword evidence="2" id="KW-1185">Reference proteome</keyword>
<gene>
    <name evidence="1" type="ORF">FIBSPDRAFT_902457</name>
</gene>
<name>A0A167X765_9AGAM</name>
<evidence type="ECO:0000313" key="1">
    <source>
        <dbReference type="EMBL" id="KZP06896.1"/>
    </source>
</evidence>
<organism evidence="1 2">
    <name type="scientific">Athelia psychrophila</name>
    <dbReference type="NCBI Taxonomy" id="1759441"/>
    <lineage>
        <taxon>Eukaryota</taxon>
        <taxon>Fungi</taxon>
        <taxon>Dikarya</taxon>
        <taxon>Basidiomycota</taxon>
        <taxon>Agaricomycotina</taxon>
        <taxon>Agaricomycetes</taxon>
        <taxon>Agaricomycetidae</taxon>
        <taxon>Atheliales</taxon>
        <taxon>Atheliaceae</taxon>
        <taxon>Athelia</taxon>
    </lineage>
</organism>